<evidence type="ECO:0000313" key="2">
    <source>
        <dbReference type="Proteomes" id="UP000247811"/>
    </source>
</evidence>
<evidence type="ECO:0000313" key="1">
    <source>
        <dbReference type="EMBL" id="PXW97415.1"/>
    </source>
</evidence>
<dbReference type="AlphaFoldDB" id="A0A318H707"/>
<protein>
    <submittedName>
        <fullName evidence="1">Uncharacterized protein</fullName>
    </submittedName>
</protein>
<dbReference type="EMBL" id="QJJS01000004">
    <property type="protein sequence ID" value="PXW97415.1"/>
    <property type="molecule type" value="Genomic_DNA"/>
</dbReference>
<dbReference type="OrthoDB" id="6504658at2"/>
<proteinExistence type="predicted"/>
<gene>
    <name evidence="1" type="ORF">C7444_10416</name>
</gene>
<dbReference type="Proteomes" id="UP000247811">
    <property type="component" value="Unassembled WGS sequence"/>
</dbReference>
<organism evidence="1 2">
    <name type="scientific">Sphaerotilus hippei</name>
    <dbReference type="NCBI Taxonomy" id="744406"/>
    <lineage>
        <taxon>Bacteria</taxon>
        <taxon>Pseudomonadati</taxon>
        <taxon>Pseudomonadota</taxon>
        <taxon>Betaproteobacteria</taxon>
        <taxon>Burkholderiales</taxon>
        <taxon>Sphaerotilaceae</taxon>
        <taxon>Sphaerotilus</taxon>
    </lineage>
</organism>
<dbReference type="RefSeq" id="WP_110399821.1">
    <property type="nucleotide sequence ID" value="NZ_QJJS01000004.1"/>
</dbReference>
<name>A0A318H707_9BURK</name>
<sequence>MSTTAAVLTWRAGRLTLSEGDGRTTILPLGPEVLADRHWPQRPPSPLQLERAIDEVETAIEQSGLVHAPRDRLRLAGPWSELMPQRLRHDGDIRRDEIESEFSKLVSAAHRGPGEPVEATHQGVHAAALLMLRELMHHLGFQWLTAAT</sequence>
<comment type="caution">
    <text evidence="1">The sequence shown here is derived from an EMBL/GenBank/DDBJ whole genome shotgun (WGS) entry which is preliminary data.</text>
</comment>
<keyword evidence="2" id="KW-1185">Reference proteome</keyword>
<accession>A0A318H707</accession>
<reference evidence="1 2" key="1">
    <citation type="submission" date="2018-05" db="EMBL/GenBank/DDBJ databases">
        <title>Genomic Encyclopedia of Type Strains, Phase IV (KMG-IV): sequencing the most valuable type-strain genomes for metagenomic binning, comparative biology and taxonomic classification.</title>
        <authorList>
            <person name="Goeker M."/>
        </authorList>
    </citation>
    <scope>NUCLEOTIDE SEQUENCE [LARGE SCALE GENOMIC DNA]</scope>
    <source>
        <strain evidence="1 2">DSM 566</strain>
    </source>
</reference>